<feature type="domain" description="C2 tensin-type" evidence="5">
    <location>
        <begin position="231"/>
        <end position="390"/>
    </location>
</feature>
<dbReference type="Proteomes" id="UP000320333">
    <property type="component" value="Unassembled WGS sequence"/>
</dbReference>
<reference evidence="7 8" key="1">
    <citation type="journal article" date="2019" name="Sci. Rep.">
        <title>Comparative genomics of chytrid fungi reveal insights into the obligate biotrophic and pathogenic lifestyle of Synchytrium endobioticum.</title>
        <authorList>
            <person name="van de Vossenberg B.T.L.H."/>
            <person name="Warris S."/>
            <person name="Nguyen H.D.T."/>
            <person name="van Gent-Pelzer M.P.E."/>
            <person name="Joly D.L."/>
            <person name="van de Geest H.C."/>
            <person name="Bonants P.J.M."/>
            <person name="Smith D.S."/>
            <person name="Levesque C.A."/>
            <person name="van der Lee T.A.J."/>
        </authorList>
    </citation>
    <scope>NUCLEOTIDE SEQUENCE [LARGE SCALE GENOMIC DNA]</scope>
    <source>
        <strain evidence="7 8">CBS 675.73</strain>
    </source>
</reference>
<dbReference type="PROSITE" id="PS51182">
    <property type="entry name" value="C2_TENSIN"/>
    <property type="match status" value="1"/>
</dbReference>
<feature type="compositionally biased region" description="Basic and acidic residues" evidence="1">
    <location>
        <begin position="1333"/>
        <end position="1356"/>
    </location>
</feature>
<dbReference type="STRING" id="246404.A0A507FD06"/>
<dbReference type="GO" id="GO:0016791">
    <property type="term" value="F:phosphatase activity"/>
    <property type="evidence" value="ECO:0007669"/>
    <property type="project" value="UniProtKB-ARBA"/>
</dbReference>
<dbReference type="Pfam" id="PF02181">
    <property type="entry name" value="FH2"/>
    <property type="match status" value="1"/>
</dbReference>
<dbReference type="SUPFAM" id="SSF101447">
    <property type="entry name" value="Formin homology 2 domain (FH2 domain)"/>
    <property type="match status" value="1"/>
</dbReference>
<dbReference type="InterPro" id="IPR014020">
    <property type="entry name" value="Tensin_C2-dom"/>
</dbReference>
<dbReference type="CDD" id="cd14497">
    <property type="entry name" value="PTP_PTEN-like"/>
    <property type="match status" value="1"/>
</dbReference>
<dbReference type="InterPro" id="IPR029021">
    <property type="entry name" value="Prot-tyrosine_phosphatase-like"/>
</dbReference>
<dbReference type="PROSITE" id="PS50056">
    <property type="entry name" value="TYR_PHOSPHATASE_2"/>
    <property type="match status" value="1"/>
</dbReference>
<feature type="compositionally biased region" description="Polar residues" evidence="1">
    <location>
        <begin position="1397"/>
        <end position="1425"/>
    </location>
</feature>
<dbReference type="OrthoDB" id="5632at2759"/>
<proteinExistence type="predicted"/>
<feature type="compositionally biased region" description="Pro residues" evidence="1">
    <location>
        <begin position="858"/>
        <end position="877"/>
    </location>
</feature>
<comment type="caution">
    <text evidence="7">The sequence shown here is derived from an EMBL/GenBank/DDBJ whole genome shotgun (WGS) entry which is preliminary data.</text>
</comment>
<evidence type="ECO:0000259" key="5">
    <source>
        <dbReference type="PROSITE" id="PS51182"/>
    </source>
</evidence>
<dbReference type="Pfam" id="PF10409">
    <property type="entry name" value="PTEN_C2"/>
    <property type="match status" value="1"/>
</dbReference>
<feature type="region of interest" description="Disordered" evidence="1">
    <location>
        <begin position="609"/>
        <end position="685"/>
    </location>
</feature>
<dbReference type="PANTHER" id="PTHR45733">
    <property type="entry name" value="FORMIN-J"/>
    <property type="match status" value="1"/>
</dbReference>
<feature type="domain" description="Tyrosine specific protein phosphatases" evidence="3">
    <location>
        <begin position="139"/>
        <end position="199"/>
    </location>
</feature>
<feature type="region of interest" description="Disordered" evidence="1">
    <location>
        <begin position="1383"/>
        <end position="1425"/>
    </location>
</feature>
<dbReference type="PROSITE" id="PS00383">
    <property type="entry name" value="TYR_PHOSPHATASE_1"/>
    <property type="match status" value="1"/>
</dbReference>
<feature type="compositionally biased region" description="Low complexity" evidence="1">
    <location>
        <begin position="495"/>
        <end position="514"/>
    </location>
</feature>
<feature type="compositionally biased region" description="Low complexity" evidence="1">
    <location>
        <begin position="1383"/>
        <end position="1396"/>
    </location>
</feature>
<keyword evidence="8" id="KW-1185">Reference proteome</keyword>
<protein>
    <submittedName>
        <fullName evidence="7">Uncharacterized protein</fullName>
    </submittedName>
</protein>
<evidence type="ECO:0000259" key="2">
    <source>
        <dbReference type="PROSITE" id="PS50030"/>
    </source>
</evidence>
<feature type="compositionally biased region" description="Polar residues" evidence="1">
    <location>
        <begin position="576"/>
        <end position="592"/>
    </location>
</feature>
<dbReference type="PANTHER" id="PTHR45733:SF8">
    <property type="entry name" value="FORMIN-J"/>
    <property type="match status" value="1"/>
</dbReference>
<feature type="region of interest" description="Disordered" evidence="1">
    <location>
        <begin position="1467"/>
        <end position="1527"/>
    </location>
</feature>
<feature type="region of interest" description="Disordered" evidence="1">
    <location>
        <begin position="709"/>
        <end position="762"/>
    </location>
</feature>
<dbReference type="SMART" id="SM00498">
    <property type="entry name" value="FH2"/>
    <property type="match status" value="1"/>
</dbReference>
<dbReference type="SUPFAM" id="SSF52799">
    <property type="entry name" value="(Phosphotyrosine protein) phosphatases II"/>
    <property type="match status" value="1"/>
</dbReference>
<feature type="compositionally biased region" description="Polar residues" evidence="1">
    <location>
        <begin position="472"/>
        <end position="494"/>
    </location>
</feature>
<feature type="region of interest" description="Disordered" evidence="1">
    <location>
        <begin position="1333"/>
        <end position="1371"/>
    </location>
</feature>
<feature type="domain" description="UBA" evidence="2">
    <location>
        <begin position="427"/>
        <end position="467"/>
    </location>
</feature>
<dbReference type="SUPFAM" id="SSF46934">
    <property type="entry name" value="UBA-like"/>
    <property type="match status" value="1"/>
</dbReference>
<feature type="compositionally biased region" description="Basic and acidic residues" evidence="1">
    <location>
        <begin position="646"/>
        <end position="655"/>
    </location>
</feature>
<feature type="compositionally biased region" description="Low complexity" evidence="1">
    <location>
        <begin position="534"/>
        <end position="543"/>
    </location>
</feature>
<feature type="domain" description="FH2" evidence="6">
    <location>
        <begin position="898"/>
        <end position="1306"/>
    </location>
</feature>
<dbReference type="PROSITE" id="PS50030">
    <property type="entry name" value="UBA"/>
    <property type="match status" value="1"/>
</dbReference>
<dbReference type="InterPro" id="IPR015425">
    <property type="entry name" value="FH2_Formin"/>
</dbReference>
<gene>
    <name evidence="7" type="ORF">CcCBS67573_g04709</name>
</gene>
<evidence type="ECO:0000259" key="6">
    <source>
        <dbReference type="PROSITE" id="PS51444"/>
    </source>
</evidence>
<dbReference type="InterPro" id="IPR029023">
    <property type="entry name" value="Tensin_phosphatase"/>
</dbReference>
<dbReference type="InterPro" id="IPR042201">
    <property type="entry name" value="FH2_Formin_sf"/>
</dbReference>
<dbReference type="EMBL" id="QEAP01000149">
    <property type="protein sequence ID" value="TPX74022.1"/>
    <property type="molecule type" value="Genomic_DNA"/>
</dbReference>
<evidence type="ECO:0000313" key="8">
    <source>
        <dbReference type="Proteomes" id="UP000320333"/>
    </source>
</evidence>
<feature type="domain" description="Phosphatase tensin-type" evidence="4">
    <location>
        <begin position="49"/>
        <end position="225"/>
    </location>
</feature>
<dbReference type="SMART" id="SM01326">
    <property type="entry name" value="PTEN_C2"/>
    <property type="match status" value="1"/>
</dbReference>
<dbReference type="Gene3D" id="1.20.58.2220">
    <property type="entry name" value="Formin, FH2 domain"/>
    <property type="match status" value="1"/>
</dbReference>
<dbReference type="Gene3D" id="3.90.190.10">
    <property type="entry name" value="Protein tyrosine phosphatase superfamily"/>
    <property type="match status" value="1"/>
</dbReference>
<feature type="region of interest" description="Disordered" evidence="1">
    <location>
        <begin position="472"/>
        <end position="592"/>
    </location>
</feature>
<dbReference type="PROSITE" id="PS51181">
    <property type="entry name" value="PPASE_TENSIN"/>
    <property type="match status" value="1"/>
</dbReference>
<name>A0A507FD06_9FUNG</name>
<organism evidence="7 8">
    <name type="scientific">Chytriomyces confervae</name>
    <dbReference type="NCBI Taxonomy" id="246404"/>
    <lineage>
        <taxon>Eukaryota</taxon>
        <taxon>Fungi</taxon>
        <taxon>Fungi incertae sedis</taxon>
        <taxon>Chytridiomycota</taxon>
        <taxon>Chytridiomycota incertae sedis</taxon>
        <taxon>Chytridiomycetes</taxon>
        <taxon>Chytridiales</taxon>
        <taxon>Chytriomycetaceae</taxon>
        <taxon>Chytriomyces</taxon>
    </lineage>
</organism>
<feature type="region of interest" description="Disordered" evidence="1">
    <location>
        <begin position="1"/>
        <end position="46"/>
    </location>
</feature>
<evidence type="ECO:0000259" key="3">
    <source>
        <dbReference type="PROSITE" id="PS50056"/>
    </source>
</evidence>
<feature type="compositionally biased region" description="Polar residues" evidence="1">
    <location>
        <begin position="29"/>
        <end position="44"/>
    </location>
</feature>
<dbReference type="InterPro" id="IPR015940">
    <property type="entry name" value="UBA"/>
</dbReference>
<dbReference type="InterPro" id="IPR009060">
    <property type="entry name" value="UBA-like_sf"/>
</dbReference>
<evidence type="ECO:0000256" key="1">
    <source>
        <dbReference type="SAM" id="MobiDB-lite"/>
    </source>
</evidence>
<evidence type="ECO:0000313" key="7">
    <source>
        <dbReference type="EMBL" id="TPX74022.1"/>
    </source>
</evidence>
<evidence type="ECO:0000259" key="4">
    <source>
        <dbReference type="PROSITE" id="PS51181"/>
    </source>
</evidence>
<accession>A0A507FD06</accession>
<dbReference type="InterPro" id="IPR051144">
    <property type="entry name" value="Formin_homology_domain"/>
</dbReference>
<dbReference type="Gene3D" id="2.60.40.1110">
    <property type="match status" value="1"/>
</dbReference>
<feature type="region of interest" description="Disordered" evidence="1">
    <location>
        <begin position="796"/>
        <end position="903"/>
    </location>
</feature>
<dbReference type="InterPro" id="IPR016130">
    <property type="entry name" value="Tyr_Pase_AS"/>
</dbReference>
<dbReference type="PROSITE" id="PS51444">
    <property type="entry name" value="FH2"/>
    <property type="match status" value="1"/>
</dbReference>
<feature type="compositionally biased region" description="Low complexity" evidence="1">
    <location>
        <begin position="805"/>
        <end position="814"/>
    </location>
</feature>
<sequence>MSSRTRAPVLTPDAFFPGERDSSRRASRQNESSMHPPTSQNTATVPRGAAFKQIVATLDVVRITDRIVACGLPGSNPSDRKAHRNNVADLGLFLRGRYKDRFMVWNLTGDTTQGSYDTAPLNHQVVSFGISKAYQLSLKTLFDIARSMHAWLSLHPENVAVVHCTNGVGRTGIAIAAYLRYSETFSDAATAFEYFVSRRTPNDQAWPSVSQRRYIQYFNNAILVNGLLPTPYPLLLDSIVLNTIPDFDDNASFSGSNDATCRPGIEIYQNRKLIYSRVYTRYKPNGPVIVDLDTDTVVFEFSDLNQSGASAQGLLLDRDVQIRIFHCADPDDGVSEASQVVTMVNFSFHTGFMPAGFIRVAARDLDLSRRDVEDGRFGAGFSMDLVFDEVQGAMRMKEEEKPVSYARCLDKSVSKCLARLISYHVVKVDERLMKGLEGMGISRLLACIALQKTNNDIKAAYDYFKSTLSIEQASRPSSGPSSTVATTPSQSLRDSATSPTHSMSSSVASNNSSNTGRRPPPTVADLRQQTQNRAASSGAASGAPLPPPNQPLHRDRSPSQNSSHRPLPSQLGRKASNASSDGGFSSDTNSNVRSSIQRLENLLQKSADFSMSSAQPSPALGPRTSSRSPKESRPVHSSTTTTSTSHRSEEDKAAEELLQQLRERKKMAATAANSSSTHPIPSDEKIELVGTTSSARTSGGAVAVATAAAAALQPRSVSREGRRAESSTSRAVVPPPRTDASRDRHHHHQHSDTSSTKLAQTVPATDEYDYLDMYSELVEEELSPVSPTLQESIPATSILKRVPERTTTTTAAAAPRHHASATPVSQAPPPPVLKKVPSRAGASPERQNVAIPRRDVSPAPPTAPPPPPPSVIEPEPAPLEKERSSTATSLTKLRESETSRKSTVLKKRQTLLWKDVEGEAGTKEPANKKAAAVGRDGKQVEVKKFEELFCFVPGASKSGPKLVQKAQFTTLLDFRRANVIAIGMSRFTRQNITGTDLAASVTNLDTTKVNIDDLVQLKQLIPTESEARILNEYHNTPRRAGALPLAPAETFMIDLIKADLDIGQHVEAFLFLLQLPQEVRDMNSQLDSISAMCTQLQTSSDLKVVLRTVYQLSQLSNENLGAGNASFRPWMGKEAKAIGFKIDGLVRLKDVKSADGKWSLLNFLVDLVNRNRPDVLDFTLKFHALKQIRQIDLRQMIAQLFHLDKTLNLLKIYQYKNADFVTKLKPFVEAASTSIAGIRARFDVFSQAWLETARYFAEDPQDYILLPELFEQVRENPDPNYNLKSKNQQAELVSGDYRKQMMHLFIAMHVFLFAFEDCVKQNRRKVEEEAKKLAREAGAAEERRRREDARAIKEGRAVPNRAGDGESSGGYVPEFMQKAAAAAASSSATQSGSGTSPTNGMTSPVESTASETSEQTLVGVNMKPNNAMRNRASVMLLQRKELEAQEMLERFSGMIQDATDLTDTELQQQAESMEDDDENGMLRDDSGSDAGRSAGDFDDDRGYDSGSNAGGNRDSFQSVVSSYPAGADGREQCQECFMPRDECYCNW</sequence>
<dbReference type="InterPro" id="IPR000387">
    <property type="entry name" value="Tyr_Pase_dom"/>
</dbReference>